<keyword evidence="9" id="KW-0472">Membrane</keyword>
<keyword evidence="3 12" id="KW-0813">Transport</keyword>
<dbReference type="PANTHER" id="PTHR11690:SF288">
    <property type="entry name" value="AMILORIDE-SENSITIVE NA+ CHANNEL-RELATED"/>
    <property type="match status" value="1"/>
</dbReference>
<organism evidence="13 14">
    <name type="scientific">Danaus plexippus plexippus</name>
    <dbReference type="NCBI Taxonomy" id="278856"/>
    <lineage>
        <taxon>Eukaryota</taxon>
        <taxon>Metazoa</taxon>
        <taxon>Ecdysozoa</taxon>
        <taxon>Arthropoda</taxon>
        <taxon>Hexapoda</taxon>
        <taxon>Insecta</taxon>
        <taxon>Pterygota</taxon>
        <taxon>Neoptera</taxon>
        <taxon>Endopterygota</taxon>
        <taxon>Lepidoptera</taxon>
        <taxon>Glossata</taxon>
        <taxon>Ditrysia</taxon>
        <taxon>Papilionoidea</taxon>
        <taxon>Nymphalidae</taxon>
        <taxon>Danainae</taxon>
        <taxon>Danaini</taxon>
        <taxon>Danaina</taxon>
        <taxon>Danaus</taxon>
        <taxon>Danaus</taxon>
    </lineage>
</organism>
<dbReference type="KEGG" id="dpl:KGM_216040A"/>
<evidence type="ECO:0000256" key="3">
    <source>
        <dbReference type="ARBA" id="ARBA00022448"/>
    </source>
</evidence>
<dbReference type="InParanoid" id="A0A212EQ16"/>
<keyword evidence="6" id="KW-1133">Transmembrane helix</keyword>
<keyword evidence="8 12" id="KW-0406">Ion transport</keyword>
<keyword evidence="4 12" id="KW-0894">Sodium channel</keyword>
<evidence type="ECO:0000256" key="1">
    <source>
        <dbReference type="ARBA" id="ARBA00004141"/>
    </source>
</evidence>
<feature type="non-terminal residue" evidence="13">
    <location>
        <position position="199"/>
    </location>
</feature>
<reference evidence="13 14" key="1">
    <citation type="journal article" date="2011" name="Cell">
        <title>The monarch butterfly genome yields insights into long-distance migration.</title>
        <authorList>
            <person name="Zhan S."/>
            <person name="Merlin C."/>
            <person name="Boore J.L."/>
            <person name="Reppert S.M."/>
        </authorList>
    </citation>
    <scope>NUCLEOTIDE SEQUENCE [LARGE SCALE GENOMIC DNA]</scope>
    <source>
        <strain evidence="13">F-2</strain>
    </source>
</reference>
<protein>
    <submittedName>
        <fullName evidence="13">Pickpocket</fullName>
    </submittedName>
</protein>
<sequence>MKRRSRSGSVGSIIDITLEANENLSKDEEVKTKKHKLGLLKKHLIDYSANSNLHGLKYIGEKDRTLFENKSVSRAPAQSARGLHALRIHTELVSSAVTIGAFVPLHDAMILLHNPAELPRLSKQYFRAPLSHEVVVAVKPNMMTTSKGLKSLDSSRRQCYFPTERFLQYFKIYTQANCEIECLSNFTYARCGCVHFGMP</sequence>
<evidence type="ECO:0000256" key="2">
    <source>
        <dbReference type="ARBA" id="ARBA00007193"/>
    </source>
</evidence>
<dbReference type="InterPro" id="IPR001873">
    <property type="entry name" value="ENaC"/>
</dbReference>
<evidence type="ECO:0000313" key="14">
    <source>
        <dbReference type="Proteomes" id="UP000007151"/>
    </source>
</evidence>
<comment type="subcellular location">
    <subcellularLocation>
        <location evidence="1">Membrane</location>
        <topology evidence="1">Multi-pass membrane protein</topology>
    </subcellularLocation>
</comment>
<evidence type="ECO:0000256" key="10">
    <source>
        <dbReference type="ARBA" id="ARBA00023201"/>
    </source>
</evidence>
<keyword evidence="10 12" id="KW-0739">Sodium transport</keyword>
<evidence type="ECO:0000256" key="7">
    <source>
        <dbReference type="ARBA" id="ARBA00023053"/>
    </source>
</evidence>
<dbReference type="GO" id="GO:0005886">
    <property type="term" value="C:plasma membrane"/>
    <property type="evidence" value="ECO:0007669"/>
    <property type="project" value="TreeGrafter"/>
</dbReference>
<evidence type="ECO:0000256" key="4">
    <source>
        <dbReference type="ARBA" id="ARBA00022461"/>
    </source>
</evidence>
<evidence type="ECO:0000313" key="13">
    <source>
        <dbReference type="EMBL" id="OWR43551.1"/>
    </source>
</evidence>
<comment type="similarity">
    <text evidence="2 12">Belongs to the amiloride-sensitive sodium channel (TC 1.A.6) family.</text>
</comment>
<evidence type="ECO:0000256" key="11">
    <source>
        <dbReference type="ARBA" id="ARBA00023303"/>
    </source>
</evidence>
<dbReference type="Gene3D" id="1.10.287.820">
    <property type="entry name" value="Acid-sensing ion channel domain"/>
    <property type="match status" value="1"/>
</dbReference>
<proteinExistence type="inferred from homology"/>
<dbReference type="STRING" id="278856.A0A212EQ16"/>
<keyword evidence="14" id="KW-1185">Reference proteome</keyword>
<evidence type="ECO:0000256" key="12">
    <source>
        <dbReference type="RuleBase" id="RU000679"/>
    </source>
</evidence>
<name>A0A212EQ16_DANPL</name>
<evidence type="ECO:0000256" key="6">
    <source>
        <dbReference type="ARBA" id="ARBA00022989"/>
    </source>
</evidence>
<gene>
    <name evidence="13" type="ORF">KGM_216040A</name>
</gene>
<keyword evidence="11 12" id="KW-0407">Ion channel</keyword>
<dbReference type="EMBL" id="AGBW02013348">
    <property type="protein sequence ID" value="OWR43551.1"/>
    <property type="molecule type" value="Genomic_DNA"/>
</dbReference>
<dbReference type="Pfam" id="PF00858">
    <property type="entry name" value="ASC"/>
    <property type="match status" value="1"/>
</dbReference>
<keyword evidence="5 12" id="KW-0812">Transmembrane</keyword>
<evidence type="ECO:0000256" key="9">
    <source>
        <dbReference type="ARBA" id="ARBA00023136"/>
    </source>
</evidence>
<accession>A0A212EQ16</accession>
<dbReference type="PANTHER" id="PTHR11690">
    <property type="entry name" value="AMILORIDE-SENSITIVE SODIUM CHANNEL-RELATED"/>
    <property type="match status" value="1"/>
</dbReference>
<evidence type="ECO:0000256" key="5">
    <source>
        <dbReference type="ARBA" id="ARBA00022692"/>
    </source>
</evidence>
<evidence type="ECO:0000256" key="8">
    <source>
        <dbReference type="ARBA" id="ARBA00023065"/>
    </source>
</evidence>
<keyword evidence="7" id="KW-0915">Sodium</keyword>
<dbReference type="eggNOG" id="KOG4294">
    <property type="taxonomic scope" value="Eukaryota"/>
</dbReference>
<dbReference type="Proteomes" id="UP000007151">
    <property type="component" value="Unassembled WGS sequence"/>
</dbReference>
<dbReference type="AlphaFoldDB" id="A0A212EQ16"/>
<dbReference type="GO" id="GO:0015280">
    <property type="term" value="F:ligand-gated sodium channel activity"/>
    <property type="evidence" value="ECO:0007669"/>
    <property type="project" value="TreeGrafter"/>
</dbReference>
<comment type="caution">
    <text evidence="13">The sequence shown here is derived from an EMBL/GenBank/DDBJ whole genome shotgun (WGS) entry which is preliminary data.</text>
</comment>